<evidence type="ECO:0000256" key="1">
    <source>
        <dbReference type="SAM" id="Phobius"/>
    </source>
</evidence>
<feature type="domain" description="GGDEF" evidence="2">
    <location>
        <begin position="360"/>
        <end position="494"/>
    </location>
</feature>
<dbReference type="EMBL" id="CP098755">
    <property type="protein sequence ID" value="USG66613.1"/>
    <property type="molecule type" value="Genomic_DNA"/>
</dbReference>
<reference evidence="3" key="1">
    <citation type="submission" date="2022-06" db="EMBL/GenBank/DDBJ databases">
        <title>Genome sequencing of Brevibacillus sp. BB3-R1.</title>
        <authorList>
            <person name="Heo J."/>
            <person name="Lee D."/>
            <person name="Won M."/>
            <person name="Han B.-H."/>
            <person name="Hong S.-B."/>
            <person name="Kwon S.-W."/>
        </authorList>
    </citation>
    <scope>NUCLEOTIDE SEQUENCE</scope>
    <source>
        <strain evidence="3">BB3-R1</strain>
    </source>
</reference>
<organism evidence="3 4">
    <name type="scientific">Brevibacillus ruminantium</name>
    <dbReference type="NCBI Taxonomy" id="2950604"/>
    <lineage>
        <taxon>Bacteria</taxon>
        <taxon>Bacillati</taxon>
        <taxon>Bacillota</taxon>
        <taxon>Bacilli</taxon>
        <taxon>Bacillales</taxon>
        <taxon>Paenibacillaceae</taxon>
        <taxon>Brevibacillus</taxon>
    </lineage>
</organism>
<evidence type="ECO:0000313" key="4">
    <source>
        <dbReference type="Proteomes" id="UP001056500"/>
    </source>
</evidence>
<dbReference type="PANTHER" id="PTHR46663:SF2">
    <property type="entry name" value="GGDEF DOMAIN-CONTAINING PROTEIN"/>
    <property type="match status" value="1"/>
</dbReference>
<protein>
    <submittedName>
        <fullName evidence="3">GGDEF domain-containing protein</fullName>
    </submittedName>
</protein>
<dbReference type="Pfam" id="PF00990">
    <property type="entry name" value="GGDEF"/>
    <property type="match status" value="1"/>
</dbReference>
<sequence>MLTVIYRFGLKLTITIIMFATIISFTIATTDYMRLREQAILHKQEQVRQMELMASYALETIEKAYHVFGENIALKMKKNSLSLLDLYDQNPSYQEWDFAALKKKFSVDIYLINSENVIVASSNEKDIGLDFKKCCKKLASILDTRRMSGEFYHDGIDMEQATGVIKKYSYIGTRDQQYIIQLGYSLQDSNIFQEFNFLQAIEGFVEHHPAIQEIHVLNSGGFSLGSPAVQGKKLPQERRAAFEKTLRTGETTEYHGEWNQEPAIYRYVRYLSEYDKGTTQTKVLEIIYHEKDLQAILDEKKDSFIFQLLLILIVTVILSFIISRWVARPMYLAFHDSLTGLYNRAAFDELFEKAIRDGKGSIALMMIDLDNFKKVNDQWGHDKGDELLKHVAECIQRFARKEDRAVRLGGDEFVLIMPSVGRQQADEIARGMIKAITASTAAQIPLEEEGVTVSIGIALSDGLEVDTDILYKQADLALYRSKEQGKNRYHFYDA</sequence>
<keyword evidence="1" id="KW-0812">Transmembrane</keyword>
<accession>A0ABY4WHJ0</accession>
<feature type="transmembrane region" description="Helical" evidence="1">
    <location>
        <begin position="12"/>
        <end position="33"/>
    </location>
</feature>
<keyword evidence="1" id="KW-0472">Membrane</keyword>
<dbReference type="Gene3D" id="3.30.70.270">
    <property type="match status" value="1"/>
</dbReference>
<dbReference type="CDD" id="cd01949">
    <property type="entry name" value="GGDEF"/>
    <property type="match status" value="1"/>
</dbReference>
<dbReference type="InterPro" id="IPR043128">
    <property type="entry name" value="Rev_trsase/Diguanyl_cyclase"/>
</dbReference>
<dbReference type="PANTHER" id="PTHR46663">
    <property type="entry name" value="DIGUANYLATE CYCLASE DGCT-RELATED"/>
    <property type="match status" value="1"/>
</dbReference>
<dbReference type="InterPro" id="IPR052163">
    <property type="entry name" value="DGC-Regulatory_Protein"/>
</dbReference>
<dbReference type="PROSITE" id="PS50887">
    <property type="entry name" value="GGDEF"/>
    <property type="match status" value="1"/>
</dbReference>
<dbReference type="SUPFAM" id="SSF55073">
    <property type="entry name" value="Nucleotide cyclase"/>
    <property type="match status" value="1"/>
</dbReference>
<evidence type="ECO:0000313" key="3">
    <source>
        <dbReference type="EMBL" id="USG66613.1"/>
    </source>
</evidence>
<evidence type="ECO:0000259" key="2">
    <source>
        <dbReference type="PROSITE" id="PS50887"/>
    </source>
</evidence>
<proteinExistence type="predicted"/>
<keyword evidence="4" id="KW-1185">Reference proteome</keyword>
<feature type="transmembrane region" description="Helical" evidence="1">
    <location>
        <begin position="304"/>
        <end position="327"/>
    </location>
</feature>
<dbReference type="Proteomes" id="UP001056500">
    <property type="component" value="Chromosome"/>
</dbReference>
<gene>
    <name evidence="3" type="ORF">NDK47_04750</name>
</gene>
<keyword evidence="1" id="KW-1133">Transmembrane helix</keyword>
<dbReference type="InterPro" id="IPR000160">
    <property type="entry name" value="GGDEF_dom"/>
</dbReference>
<dbReference type="NCBIfam" id="TIGR00254">
    <property type="entry name" value="GGDEF"/>
    <property type="match status" value="1"/>
</dbReference>
<dbReference type="InterPro" id="IPR029787">
    <property type="entry name" value="Nucleotide_cyclase"/>
</dbReference>
<dbReference type="SMART" id="SM00267">
    <property type="entry name" value="GGDEF"/>
    <property type="match status" value="1"/>
</dbReference>
<dbReference type="RefSeq" id="WP_251873721.1">
    <property type="nucleotide sequence ID" value="NZ_CP098755.1"/>
</dbReference>
<name>A0ABY4WHJ0_9BACL</name>